<protein>
    <submittedName>
        <fullName evidence="2">Uncharacterized protein</fullName>
    </submittedName>
</protein>
<evidence type="ECO:0000313" key="2">
    <source>
        <dbReference type="EMBL" id="OAG09523.1"/>
    </source>
</evidence>
<proteinExistence type="predicted"/>
<dbReference type="GeneID" id="28767325"/>
<evidence type="ECO:0000256" key="1">
    <source>
        <dbReference type="SAM" id="MobiDB-lite"/>
    </source>
</evidence>
<feature type="non-terminal residue" evidence="2">
    <location>
        <position position="1"/>
    </location>
</feature>
<feature type="region of interest" description="Disordered" evidence="1">
    <location>
        <begin position="1"/>
        <end position="27"/>
    </location>
</feature>
<feature type="compositionally biased region" description="Polar residues" evidence="1">
    <location>
        <begin position="169"/>
        <end position="178"/>
    </location>
</feature>
<reference evidence="2 3" key="1">
    <citation type="submission" date="2016-05" db="EMBL/GenBank/DDBJ databases">
        <title>Comparative analysis of secretome profiles of manganese(II)-oxidizing ascomycete fungi.</title>
        <authorList>
            <consortium name="DOE Joint Genome Institute"/>
            <person name="Zeiner C.A."/>
            <person name="Purvine S.O."/>
            <person name="Zink E.M."/>
            <person name="Wu S."/>
            <person name="Pasa-Tolic L."/>
            <person name="Chaput D.L."/>
            <person name="Haridas S."/>
            <person name="Grigoriev I.V."/>
            <person name="Santelli C.M."/>
            <person name="Hansel C.M."/>
        </authorList>
    </citation>
    <scope>NUCLEOTIDE SEQUENCE [LARGE SCALE GENOMIC DNA]</scope>
    <source>
        <strain evidence="2 3">AP3s5-JAC2a</strain>
    </source>
</reference>
<accession>A0A177CPS1</accession>
<dbReference type="AlphaFoldDB" id="A0A177CPS1"/>
<dbReference type="Proteomes" id="UP000077069">
    <property type="component" value="Unassembled WGS sequence"/>
</dbReference>
<sequence length="178" mass="18922">GSSAHGAAKRGNASSPPARPLRGLSSRTTASWASHEIICPRRRLPSDPPVSFRWLAARCWPEACQACWGAAASSPASASAAAALPHWPSPGLRGLSCASPASLLTASSRRTHALLEAHHHSSVEHRPQVGRHACLPEPALLASSPRHGQALRSAQHDEHTLRVQPRLALSTQHRAGMW</sequence>
<dbReference type="EMBL" id="KV441549">
    <property type="protein sequence ID" value="OAG09523.1"/>
    <property type="molecule type" value="Genomic_DNA"/>
</dbReference>
<name>A0A177CPS1_9PLEO</name>
<evidence type="ECO:0000313" key="3">
    <source>
        <dbReference type="Proteomes" id="UP000077069"/>
    </source>
</evidence>
<organism evidence="2 3">
    <name type="scientific">Paraphaeosphaeria sporulosa</name>
    <dbReference type="NCBI Taxonomy" id="1460663"/>
    <lineage>
        <taxon>Eukaryota</taxon>
        <taxon>Fungi</taxon>
        <taxon>Dikarya</taxon>
        <taxon>Ascomycota</taxon>
        <taxon>Pezizomycotina</taxon>
        <taxon>Dothideomycetes</taxon>
        <taxon>Pleosporomycetidae</taxon>
        <taxon>Pleosporales</taxon>
        <taxon>Massarineae</taxon>
        <taxon>Didymosphaeriaceae</taxon>
        <taxon>Paraphaeosphaeria</taxon>
    </lineage>
</organism>
<gene>
    <name evidence="2" type="ORF">CC84DRAFT_1235089</name>
</gene>
<dbReference type="RefSeq" id="XP_018039888.1">
    <property type="nucleotide sequence ID" value="XM_018183839.1"/>
</dbReference>
<keyword evidence="3" id="KW-1185">Reference proteome</keyword>
<feature type="region of interest" description="Disordered" evidence="1">
    <location>
        <begin position="145"/>
        <end position="178"/>
    </location>
</feature>
<dbReference type="InParanoid" id="A0A177CPS1"/>